<reference evidence="1 2" key="1">
    <citation type="submission" date="2015-03" db="EMBL/GenBank/DDBJ databases">
        <title>Genome assembly of Sandaracinus amylolyticus DSM 53668.</title>
        <authorList>
            <person name="Sharma G."/>
            <person name="Subramanian S."/>
        </authorList>
    </citation>
    <scope>NUCLEOTIDE SEQUENCE [LARGE SCALE GENOMIC DNA]</scope>
    <source>
        <strain evidence="1 2">DSM 53668</strain>
    </source>
</reference>
<gene>
    <name evidence="1" type="ORF">DB32_005079</name>
</gene>
<protein>
    <submittedName>
        <fullName evidence="1">Uncharacterized protein</fullName>
    </submittedName>
</protein>
<organism evidence="1 2">
    <name type="scientific">Sandaracinus amylolyticus</name>
    <dbReference type="NCBI Taxonomy" id="927083"/>
    <lineage>
        <taxon>Bacteria</taxon>
        <taxon>Pseudomonadati</taxon>
        <taxon>Myxococcota</taxon>
        <taxon>Polyangia</taxon>
        <taxon>Polyangiales</taxon>
        <taxon>Sandaracinaceae</taxon>
        <taxon>Sandaracinus</taxon>
    </lineage>
</organism>
<evidence type="ECO:0000313" key="2">
    <source>
        <dbReference type="Proteomes" id="UP000034883"/>
    </source>
</evidence>
<dbReference type="Proteomes" id="UP000034883">
    <property type="component" value="Chromosome"/>
</dbReference>
<name>A0A0F6W5I5_9BACT</name>
<accession>A0A0F6W5I5</accession>
<dbReference type="STRING" id="927083.DB32_005079"/>
<keyword evidence="2" id="KW-1185">Reference proteome</keyword>
<dbReference type="AlphaFoldDB" id="A0A0F6W5I5"/>
<proteinExistence type="predicted"/>
<dbReference type="RefSeq" id="WP_053235132.1">
    <property type="nucleotide sequence ID" value="NZ_CP011125.1"/>
</dbReference>
<dbReference type="Pfam" id="PF15593">
    <property type="entry name" value="Imm42"/>
    <property type="match status" value="1"/>
</dbReference>
<dbReference type="KEGG" id="samy:DB32_005079"/>
<dbReference type="EMBL" id="CP011125">
    <property type="protein sequence ID" value="AKF07930.1"/>
    <property type="molecule type" value="Genomic_DNA"/>
</dbReference>
<sequence>MSVLFGDPQRFAVEARVIVPAEHTGPEHLAEHDRFVYGHCCFWVGGTQVGRLAEIESLRVMQGACDSLLRHRDDREARELASCEPAELVAFLDEKLYGGLERSRSEIRRDTRIYWRHNLHPQGVESFDRIGRLFLVENDADARLVYCGIDAQPLEVELETGFVDDVLAQFVRWFDEQHPQSR</sequence>
<evidence type="ECO:0000313" key="1">
    <source>
        <dbReference type="EMBL" id="AKF07930.1"/>
    </source>
</evidence>
<dbReference type="InterPro" id="IPR028958">
    <property type="entry name" value="Imm42"/>
</dbReference>